<evidence type="ECO:0000313" key="12">
    <source>
        <dbReference type="EMBL" id="QQQ19406.1"/>
    </source>
</evidence>
<comment type="catalytic activity">
    <reaction evidence="11">
        <text>7,8-dihydroneopterin 3'-triphosphate + H2O = 6-carboxy-5,6,7,8-tetrahydropterin + triphosphate + acetaldehyde + 2 H(+)</text>
        <dbReference type="Rhea" id="RHEA:27966"/>
        <dbReference type="ChEBI" id="CHEBI:15343"/>
        <dbReference type="ChEBI" id="CHEBI:15377"/>
        <dbReference type="ChEBI" id="CHEBI:15378"/>
        <dbReference type="ChEBI" id="CHEBI:18036"/>
        <dbReference type="ChEBI" id="CHEBI:58462"/>
        <dbReference type="ChEBI" id="CHEBI:61032"/>
        <dbReference type="EC" id="4.1.2.50"/>
    </reaction>
</comment>
<evidence type="ECO:0000256" key="11">
    <source>
        <dbReference type="ARBA" id="ARBA00048807"/>
    </source>
</evidence>
<comment type="similarity">
    <text evidence="4">Belongs to the PTPS family. QueD subfamily.</text>
</comment>
<evidence type="ECO:0000256" key="4">
    <source>
        <dbReference type="ARBA" id="ARBA00008900"/>
    </source>
</evidence>
<dbReference type="PANTHER" id="PTHR12589">
    <property type="entry name" value="PYRUVOYL TETRAHYDROBIOPTERIN SYNTHASE"/>
    <property type="match status" value="1"/>
</dbReference>
<dbReference type="SUPFAM" id="SSF55620">
    <property type="entry name" value="Tetrahydrobiopterin biosynthesis enzymes-like"/>
    <property type="match status" value="1"/>
</dbReference>
<keyword evidence="8" id="KW-0862">Zinc</keyword>
<evidence type="ECO:0000256" key="3">
    <source>
        <dbReference type="ARBA" id="ARBA00005061"/>
    </source>
</evidence>
<reference evidence="12 13" key="1">
    <citation type="submission" date="2021-01" db="EMBL/GenBank/DDBJ databases">
        <title>Brevundimonas vitis sp. nov., an bacterium isolated from grape (Vitis vinifera).</title>
        <authorList>
            <person name="Jiang L."/>
            <person name="Lee J."/>
        </authorList>
    </citation>
    <scope>NUCLEOTIDE SEQUENCE [LARGE SCALE GENOMIC DNA]</scope>
    <source>
        <strain evidence="12 13">GRTSA-9</strain>
    </source>
</reference>
<evidence type="ECO:0000256" key="6">
    <source>
        <dbReference type="ARBA" id="ARBA00018141"/>
    </source>
</evidence>
<evidence type="ECO:0000256" key="10">
    <source>
        <dbReference type="ARBA" id="ARBA00031449"/>
    </source>
</evidence>
<protein>
    <recommendedName>
        <fullName evidence="6">6-carboxy-5,6,7,8-tetrahydropterin synthase</fullName>
        <ecNumber evidence="5">4.1.2.50</ecNumber>
    </recommendedName>
    <alternativeName>
        <fullName evidence="10">Queuosine biosynthesis protein QueD</fullName>
    </alternativeName>
</protein>
<evidence type="ECO:0000256" key="1">
    <source>
        <dbReference type="ARBA" id="ARBA00001947"/>
    </source>
</evidence>
<comment type="pathway">
    <text evidence="3">Purine metabolism; 7-cyano-7-deazaguanine biosynthesis.</text>
</comment>
<evidence type="ECO:0000256" key="5">
    <source>
        <dbReference type="ARBA" id="ARBA00012982"/>
    </source>
</evidence>
<dbReference type="Gene3D" id="3.30.479.10">
    <property type="entry name" value="6-pyruvoyl tetrahydropterin synthase/QueD"/>
    <property type="match status" value="1"/>
</dbReference>
<dbReference type="Pfam" id="PF01242">
    <property type="entry name" value="PTPS"/>
    <property type="match status" value="1"/>
</dbReference>
<organism evidence="12 13">
    <name type="scientific">Brevundimonas vitisensis</name>
    <dbReference type="NCBI Taxonomy" id="2800818"/>
    <lineage>
        <taxon>Bacteria</taxon>
        <taxon>Pseudomonadati</taxon>
        <taxon>Pseudomonadota</taxon>
        <taxon>Alphaproteobacteria</taxon>
        <taxon>Caulobacterales</taxon>
        <taxon>Caulobacteraceae</taxon>
        <taxon>Brevundimonas</taxon>
    </lineage>
</organism>
<dbReference type="Proteomes" id="UP000595448">
    <property type="component" value="Chromosome"/>
</dbReference>
<gene>
    <name evidence="12" type="ORF">JIP62_04710</name>
</gene>
<keyword evidence="7" id="KW-0479">Metal-binding</keyword>
<comment type="cofactor">
    <cofactor evidence="1">
        <name>Zn(2+)</name>
        <dbReference type="ChEBI" id="CHEBI:29105"/>
    </cofactor>
</comment>
<evidence type="ECO:0000256" key="2">
    <source>
        <dbReference type="ARBA" id="ARBA00002285"/>
    </source>
</evidence>
<evidence type="ECO:0000256" key="8">
    <source>
        <dbReference type="ARBA" id="ARBA00022833"/>
    </source>
</evidence>
<keyword evidence="9" id="KW-0456">Lyase</keyword>
<evidence type="ECO:0000313" key="13">
    <source>
        <dbReference type="Proteomes" id="UP000595448"/>
    </source>
</evidence>
<dbReference type="PANTHER" id="PTHR12589:SF7">
    <property type="entry name" value="6-PYRUVOYL TETRAHYDROBIOPTERIN SYNTHASE"/>
    <property type="match status" value="1"/>
</dbReference>
<comment type="function">
    <text evidence="2">Catalyzes the conversion of 7,8-dihydroneopterin triphosphate (H2NTP) to 6-carboxy-5,6,7,8-tetrahydropterin (CPH4) and acetaldehyde.</text>
</comment>
<dbReference type="InterPro" id="IPR007115">
    <property type="entry name" value="6-PTP_synth/QueD"/>
</dbReference>
<evidence type="ECO:0000256" key="9">
    <source>
        <dbReference type="ARBA" id="ARBA00023239"/>
    </source>
</evidence>
<dbReference type="EMBL" id="CP067977">
    <property type="protein sequence ID" value="QQQ19406.1"/>
    <property type="molecule type" value="Genomic_DNA"/>
</dbReference>
<sequence length="140" mass="15661">MAPQRPDSQIHRRSLVQPMTQFEITKAATFDAAHHFPNEPEGSPYRRMHGHSFQVEATVRGEALDPVHGWVADLGALDTALKTAAARLDHGLLNDHEGLEAPSLERLCLWFVAQLQPDWPGLCRITVARPTIHERCTLTL</sequence>
<dbReference type="InterPro" id="IPR038418">
    <property type="entry name" value="6-PTP_synth/QueD_sf"/>
</dbReference>
<name>A0ABX7BPC3_9CAUL</name>
<evidence type="ECO:0000256" key="7">
    <source>
        <dbReference type="ARBA" id="ARBA00022723"/>
    </source>
</evidence>
<proteinExistence type="inferred from homology"/>
<keyword evidence="13" id="KW-1185">Reference proteome</keyword>
<accession>A0ABX7BPC3</accession>
<dbReference type="EC" id="4.1.2.50" evidence="5"/>